<organism evidence="1 2">
    <name type="scientific">Solanum commersonii</name>
    <name type="common">Commerson's wild potato</name>
    <name type="synonym">Commerson's nightshade</name>
    <dbReference type="NCBI Taxonomy" id="4109"/>
    <lineage>
        <taxon>Eukaryota</taxon>
        <taxon>Viridiplantae</taxon>
        <taxon>Streptophyta</taxon>
        <taxon>Embryophyta</taxon>
        <taxon>Tracheophyta</taxon>
        <taxon>Spermatophyta</taxon>
        <taxon>Magnoliopsida</taxon>
        <taxon>eudicotyledons</taxon>
        <taxon>Gunneridae</taxon>
        <taxon>Pentapetalae</taxon>
        <taxon>asterids</taxon>
        <taxon>lamiids</taxon>
        <taxon>Solanales</taxon>
        <taxon>Solanaceae</taxon>
        <taxon>Solanoideae</taxon>
        <taxon>Solaneae</taxon>
        <taxon>Solanum</taxon>
    </lineage>
</organism>
<keyword evidence="2" id="KW-1185">Reference proteome</keyword>
<dbReference type="AlphaFoldDB" id="A0A9J6A5S9"/>
<dbReference type="Proteomes" id="UP000824120">
    <property type="component" value="Chromosome 3"/>
</dbReference>
<proteinExistence type="predicted"/>
<evidence type="ECO:0000313" key="1">
    <source>
        <dbReference type="EMBL" id="KAG5619431.1"/>
    </source>
</evidence>
<evidence type="ECO:0000313" key="2">
    <source>
        <dbReference type="Proteomes" id="UP000824120"/>
    </source>
</evidence>
<reference evidence="1 2" key="1">
    <citation type="submission" date="2020-09" db="EMBL/GenBank/DDBJ databases">
        <title>De no assembly of potato wild relative species, Solanum commersonii.</title>
        <authorList>
            <person name="Cho K."/>
        </authorList>
    </citation>
    <scope>NUCLEOTIDE SEQUENCE [LARGE SCALE GENOMIC DNA]</scope>
    <source>
        <strain evidence="1">LZ3.2</strain>
        <tissue evidence="1">Leaf</tissue>
    </source>
</reference>
<comment type="caution">
    <text evidence="1">The sequence shown here is derived from an EMBL/GenBank/DDBJ whole genome shotgun (WGS) entry which is preliminary data.</text>
</comment>
<accession>A0A9J6A5S9</accession>
<dbReference type="EMBL" id="JACXVP010000003">
    <property type="protein sequence ID" value="KAG5619431.1"/>
    <property type="molecule type" value="Genomic_DNA"/>
</dbReference>
<sequence>MAVFDSSGKIGAKTVEFEEVAFVDCDEEIISATSAFGYLNWGSLAMMTMKISTHEDVMVPVMAKSPLKPCSETLTEVTMLAGPLHVGSPTDHFRWMSNISPFSVRLITARETSATKGLPFGKTCSFSKDKLEVAGIEWISRAARKLGRHHNHHIYYKETRASRASFMLTKAKPSVIGTIVTTPPSANGRVKSTVKEQKHNLLPVETLDLQDHCNSLHMSHPASQSERSRKAQHMTFITYLLELQVGGRVRISALWVLDFRTMTSSGMYRDVKGKVYLPEAAASITFLLESLA</sequence>
<name>A0A9J6A5S9_SOLCO</name>
<gene>
    <name evidence="1" type="ORF">H5410_019255</name>
</gene>
<protein>
    <submittedName>
        <fullName evidence="1">Uncharacterized protein</fullName>
    </submittedName>
</protein>